<keyword evidence="1" id="KW-0472">Membrane</keyword>
<gene>
    <name evidence="2" type="ORF">RN001_001038</name>
</gene>
<dbReference type="Proteomes" id="UP001353858">
    <property type="component" value="Unassembled WGS sequence"/>
</dbReference>
<organism evidence="2 3">
    <name type="scientific">Aquatica leii</name>
    <dbReference type="NCBI Taxonomy" id="1421715"/>
    <lineage>
        <taxon>Eukaryota</taxon>
        <taxon>Metazoa</taxon>
        <taxon>Ecdysozoa</taxon>
        <taxon>Arthropoda</taxon>
        <taxon>Hexapoda</taxon>
        <taxon>Insecta</taxon>
        <taxon>Pterygota</taxon>
        <taxon>Neoptera</taxon>
        <taxon>Endopterygota</taxon>
        <taxon>Coleoptera</taxon>
        <taxon>Polyphaga</taxon>
        <taxon>Elateriformia</taxon>
        <taxon>Elateroidea</taxon>
        <taxon>Lampyridae</taxon>
        <taxon>Luciolinae</taxon>
        <taxon>Aquatica</taxon>
    </lineage>
</organism>
<feature type="transmembrane region" description="Helical" evidence="1">
    <location>
        <begin position="25"/>
        <end position="50"/>
    </location>
</feature>
<evidence type="ECO:0000313" key="2">
    <source>
        <dbReference type="EMBL" id="KAK4884767.1"/>
    </source>
</evidence>
<feature type="transmembrane region" description="Helical" evidence="1">
    <location>
        <begin position="124"/>
        <end position="149"/>
    </location>
</feature>
<evidence type="ECO:0000256" key="1">
    <source>
        <dbReference type="SAM" id="Phobius"/>
    </source>
</evidence>
<evidence type="ECO:0000313" key="3">
    <source>
        <dbReference type="Proteomes" id="UP001353858"/>
    </source>
</evidence>
<protein>
    <submittedName>
        <fullName evidence="2">Uncharacterized protein</fullName>
    </submittedName>
</protein>
<dbReference type="EMBL" id="JARPUR010000001">
    <property type="protein sequence ID" value="KAK4884767.1"/>
    <property type="molecule type" value="Genomic_DNA"/>
</dbReference>
<name>A0AAN7Q7L7_9COLE</name>
<comment type="caution">
    <text evidence="2">The sequence shown here is derived from an EMBL/GenBank/DDBJ whole genome shotgun (WGS) entry which is preliminary data.</text>
</comment>
<reference evidence="3" key="1">
    <citation type="submission" date="2023-01" db="EMBL/GenBank/DDBJ databases">
        <title>Key to firefly adult light organ development and bioluminescence: homeobox transcription factors regulate luciferase expression and transportation to peroxisome.</title>
        <authorList>
            <person name="Fu X."/>
        </authorList>
    </citation>
    <scope>NUCLEOTIDE SEQUENCE [LARGE SCALE GENOMIC DNA]</scope>
</reference>
<keyword evidence="1" id="KW-0812">Transmembrane</keyword>
<keyword evidence="3" id="KW-1185">Reference proteome</keyword>
<keyword evidence="1" id="KW-1133">Transmembrane helix</keyword>
<feature type="transmembrane region" description="Helical" evidence="1">
    <location>
        <begin position="88"/>
        <end position="112"/>
    </location>
</feature>
<sequence>MESIFKVKVQTNPDPRWLYPSERRYSASIVLGLGVVHLAFASSALLMACLSVTSKHNIQKIDNWLIPNDNINNDEFDTNHFDEIDLDAILTVGPCLICIGAVAAGFTGILAWKRWFIDHNIKLFFVMSLISIATSTIAIILESLVMVYLNNYCYSKELIQKTINLKSKDVIIINILITAVLEWVWSFLSIKVSFEGMRKDYPEEVEAAKDQGKVKVNTIHKGNVKNKDIQSDVINHVNKTLNKFHKKPNSNLPKDESHSEYCERVNKFLSSNVHSASI</sequence>
<proteinExistence type="predicted"/>
<dbReference type="AlphaFoldDB" id="A0AAN7Q7L7"/>
<accession>A0AAN7Q7L7</accession>
<feature type="transmembrane region" description="Helical" evidence="1">
    <location>
        <begin position="170"/>
        <end position="188"/>
    </location>
</feature>